<protein>
    <recommendedName>
        <fullName evidence="3">Ig-like domain-containing protein</fullName>
    </recommendedName>
</protein>
<dbReference type="EMBL" id="JAIWYP010000008">
    <property type="protein sequence ID" value="KAH3788125.1"/>
    <property type="molecule type" value="Genomic_DNA"/>
</dbReference>
<proteinExistence type="predicted"/>
<comment type="caution">
    <text evidence="1">The sequence shown here is derived from an EMBL/GenBank/DDBJ whole genome shotgun (WGS) entry which is preliminary data.</text>
</comment>
<dbReference type="Proteomes" id="UP000828390">
    <property type="component" value="Unassembled WGS sequence"/>
</dbReference>
<accession>A0A9D4EWS4</accession>
<reference evidence="1" key="2">
    <citation type="submission" date="2020-11" db="EMBL/GenBank/DDBJ databases">
        <authorList>
            <person name="McCartney M.A."/>
            <person name="Auch B."/>
            <person name="Kono T."/>
            <person name="Mallez S."/>
            <person name="Becker A."/>
            <person name="Gohl D.M."/>
            <person name="Silverstein K.A.T."/>
            <person name="Koren S."/>
            <person name="Bechman K.B."/>
            <person name="Herman A."/>
            <person name="Abrahante J.E."/>
            <person name="Garbe J."/>
        </authorList>
    </citation>
    <scope>NUCLEOTIDE SEQUENCE</scope>
    <source>
        <strain evidence="1">Duluth1</strain>
        <tissue evidence="1">Whole animal</tissue>
    </source>
</reference>
<evidence type="ECO:0008006" key="3">
    <source>
        <dbReference type="Google" id="ProtNLM"/>
    </source>
</evidence>
<name>A0A9D4EWS4_DREPO</name>
<dbReference type="InterPro" id="IPR013783">
    <property type="entry name" value="Ig-like_fold"/>
</dbReference>
<keyword evidence="2" id="KW-1185">Reference proteome</keyword>
<dbReference type="Gene3D" id="2.60.40.10">
    <property type="entry name" value="Immunoglobulins"/>
    <property type="match status" value="1"/>
</dbReference>
<dbReference type="InterPro" id="IPR036179">
    <property type="entry name" value="Ig-like_dom_sf"/>
</dbReference>
<evidence type="ECO:0000313" key="2">
    <source>
        <dbReference type="Proteomes" id="UP000828390"/>
    </source>
</evidence>
<reference evidence="1" key="1">
    <citation type="journal article" date="2019" name="bioRxiv">
        <title>The Genome of the Zebra Mussel, Dreissena polymorpha: A Resource for Invasive Species Research.</title>
        <authorList>
            <person name="McCartney M.A."/>
            <person name="Auch B."/>
            <person name="Kono T."/>
            <person name="Mallez S."/>
            <person name="Zhang Y."/>
            <person name="Obille A."/>
            <person name="Becker A."/>
            <person name="Abrahante J.E."/>
            <person name="Garbe J."/>
            <person name="Badalamenti J.P."/>
            <person name="Herman A."/>
            <person name="Mangelson H."/>
            <person name="Liachko I."/>
            <person name="Sullivan S."/>
            <person name="Sone E.D."/>
            <person name="Koren S."/>
            <person name="Silverstein K.A.T."/>
            <person name="Beckman K.B."/>
            <person name="Gohl D.M."/>
        </authorList>
    </citation>
    <scope>NUCLEOTIDE SEQUENCE</scope>
    <source>
        <strain evidence="1">Duluth1</strain>
        <tissue evidence="1">Whole animal</tissue>
    </source>
</reference>
<sequence length="65" mass="7205">MFVDAGQTVVWRCKAVARPRASYSWYKDGVFLTNVPGKCGRRDGVLLTNVPGKCGRRDATDKCAR</sequence>
<dbReference type="SUPFAM" id="SSF48726">
    <property type="entry name" value="Immunoglobulin"/>
    <property type="match status" value="1"/>
</dbReference>
<dbReference type="AlphaFoldDB" id="A0A9D4EWS4"/>
<gene>
    <name evidence="1" type="ORF">DPMN_166256</name>
</gene>
<organism evidence="1 2">
    <name type="scientific">Dreissena polymorpha</name>
    <name type="common">Zebra mussel</name>
    <name type="synonym">Mytilus polymorpha</name>
    <dbReference type="NCBI Taxonomy" id="45954"/>
    <lineage>
        <taxon>Eukaryota</taxon>
        <taxon>Metazoa</taxon>
        <taxon>Spiralia</taxon>
        <taxon>Lophotrochozoa</taxon>
        <taxon>Mollusca</taxon>
        <taxon>Bivalvia</taxon>
        <taxon>Autobranchia</taxon>
        <taxon>Heteroconchia</taxon>
        <taxon>Euheterodonta</taxon>
        <taxon>Imparidentia</taxon>
        <taxon>Neoheterodontei</taxon>
        <taxon>Myida</taxon>
        <taxon>Dreissenoidea</taxon>
        <taxon>Dreissenidae</taxon>
        <taxon>Dreissena</taxon>
    </lineage>
</organism>
<evidence type="ECO:0000313" key="1">
    <source>
        <dbReference type="EMBL" id="KAH3788125.1"/>
    </source>
</evidence>